<reference evidence="14 15" key="1">
    <citation type="submission" date="2024-05" db="EMBL/GenBank/DDBJ databases">
        <title>Genetic variation in Jamaican populations of the coffee berry borer (Hypothenemus hampei).</title>
        <authorList>
            <person name="Errbii M."/>
            <person name="Myrie A."/>
        </authorList>
    </citation>
    <scope>NUCLEOTIDE SEQUENCE [LARGE SCALE GENOMIC DNA]</scope>
    <source>
        <strain evidence="14">JA-Hopewell-2020-01-JO</strain>
        <tissue evidence="14">Whole body</tissue>
    </source>
</reference>
<dbReference type="GO" id="GO:0016020">
    <property type="term" value="C:membrane"/>
    <property type="evidence" value="ECO:0007669"/>
    <property type="project" value="UniProtKB-SubCell"/>
</dbReference>
<evidence type="ECO:0000256" key="13">
    <source>
        <dbReference type="SAM" id="Phobius"/>
    </source>
</evidence>
<comment type="subcellular location">
    <subcellularLocation>
        <location evidence="1">Membrane</location>
        <topology evidence="1">Multi-pass membrane protein</topology>
    </subcellularLocation>
</comment>
<keyword evidence="4 12" id="KW-0894">Sodium channel</keyword>
<evidence type="ECO:0000313" key="14">
    <source>
        <dbReference type="EMBL" id="KAL1508957.1"/>
    </source>
</evidence>
<feature type="transmembrane region" description="Helical" evidence="13">
    <location>
        <begin position="40"/>
        <end position="57"/>
    </location>
</feature>
<accession>A0ABD1F1N6</accession>
<dbReference type="Gene3D" id="1.10.287.820">
    <property type="entry name" value="Acid-sensing ion channel domain"/>
    <property type="match status" value="1"/>
</dbReference>
<dbReference type="InterPro" id="IPR001873">
    <property type="entry name" value="ENaC"/>
</dbReference>
<evidence type="ECO:0000256" key="11">
    <source>
        <dbReference type="ARBA" id="ARBA00023303"/>
    </source>
</evidence>
<evidence type="ECO:0000256" key="9">
    <source>
        <dbReference type="ARBA" id="ARBA00023136"/>
    </source>
</evidence>
<proteinExistence type="inferred from homology"/>
<name>A0ABD1F1N6_HYPHA</name>
<sequence length="483" mass="57455">MLKKRIINKSYQYLNNFSKNTSIHGMQYVGNTKISKLERLMWFIIAFAAFSFSYGFLKSNLEHYFANPTVVTMEKDYRNWENAFPATTACYVNRVDQKKAEMYIEKQFKVKPHDEKFNYYMNFVNLVSNLTYNTFHKLEYFKNDDNLTKNIDYLSLVQETKVKFEWEFVITELGLCFTLNSMFSELLSPKLKSFKDFTMRNVKNYLKCHFLNGVCYARYDSDPSKPIMYYIHSHLDVIHATSDTPILVKKSEEYDVNYKLAETYSMDDIRYLTPNQRNCNFYDEPTTTNMLIYSTSICFMECRYRIAKDKCGCKPFFYNFFGKKGESCDLKGMLCLSKISYLFNQSSKLIGCNCPQPCNLMVYLRQIPKKTIWNHQFFDERITFRWGLIPPTTKYHRKILFGIQELTVSLGGALSLFLGISFISVIETIYLICENLFYYIQNKRNVTQVMVLKRYKRKFQNYNEKFFNGSDRKVFSLLHQQRK</sequence>
<evidence type="ECO:0000256" key="2">
    <source>
        <dbReference type="ARBA" id="ARBA00007193"/>
    </source>
</evidence>
<evidence type="ECO:0008006" key="16">
    <source>
        <dbReference type="Google" id="ProtNLM"/>
    </source>
</evidence>
<evidence type="ECO:0000256" key="6">
    <source>
        <dbReference type="ARBA" id="ARBA00022989"/>
    </source>
</evidence>
<keyword evidence="15" id="KW-1185">Reference proteome</keyword>
<evidence type="ECO:0000256" key="8">
    <source>
        <dbReference type="ARBA" id="ARBA00023065"/>
    </source>
</evidence>
<dbReference type="PANTHER" id="PTHR11690">
    <property type="entry name" value="AMILORIDE-SENSITIVE SODIUM CHANNEL-RELATED"/>
    <property type="match status" value="1"/>
</dbReference>
<dbReference type="Gene3D" id="1.10.287.770">
    <property type="entry name" value="YojJ-like"/>
    <property type="match status" value="1"/>
</dbReference>
<evidence type="ECO:0000256" key="12">
    <source>
        <dbReference type="RuleBase" id="RU000679"/>
    </source>
</evidence>
<dbReference type="Pfam" id="PF00858">
    <property type="entry name" value="ASC"/>
    <property type="match status" value="1"/>
</dbReference>
<dbReference type="PANTHER" id="PTHR11690:SF240">
    <property type="entry name" value="PICKPOCKET 25-RELATED"/>
    <property type="match status" value="1"/>
</dbReference>
<evidence type="ECO:0000256" key="7">
    <source>
        <dbReference type="ARBA" id="ARBA00023053"/>
    </source>
</evidence>
<keyword evidence="11 12" id="KW-0407">Ion channel</keyword>
<feature type="transmembrane region" description="Helical" evidence="13">
    <location>
        <begin position="410"/>
        <end position="433"/>
    </location>
</feature>
<keyword evidence="5 12" id="KW-0812">Transmembrane</keyword>
<keyword evidence="3 12" id="KW-0813">Transport</keyword>
<evidence type="ECO:0000313" key="15">
    <source>
        <dbReference type="Proteomes" id="UP001566132"/>
    </source>
</evidence>
<evidence type="ECO:0000256" key="4">
    <source>
        <dbReference type="ARBA" id="ARBA00022461"/>
    </source>
</evidence>
<comment type="similarity">
    <text evidence="2 12">Belongs to the amiloride-sensitive sodium channel (TC 1.A.6) family.</text>
</comment>
<keyword evidence="6 13" id="KW-1133">Transmembrane helix</keyword>
<organism evidence="14 15">
    <name type="scientific">Hypothenemus hampei</name>
    <name type="common">Coffee berry borer</name>
    <dbReference type="NCBI Taxonomy" id="57062"/>
    <lineage>
        <taxon>Eukaryota</taxon>
        <taxon>Metazoa</taxon>
        <taxon>Ecdysozoa</taxon>
        <taxon>Arthropoda</taxon>
        <taxon>Hexapoda</taxon>
        <taxon>Insecta</taxon>
        <taxon>Pterygota</taxon>
        <taxon>Neoptera</taxon>
        <taxon>Endopterygota</taxon>
        <taxon>Coleoptera</taxon>
        <taxon>Polyphaga</taxon>
        <taxon>Cucujiformia</taxon>
        <taxon>Curculionidae</taxon>
        <taxon>Scolytinae</taxon>
        <taxon>Hypothenemus</taxon>
    </lineage>
</organism>
<gene>
    <name evidence="14" type="ORF">ABEB36_003770</name>
</gene>
<protein>
    <recommendedName>
        <fullName evidence="16">Sodium channel protein Nach</fullName>
    </recommendedName>
</protein>
<dbReference type="GO" id="GO:0005272">
    <property type="term" value="F:sodium channel activity"/>
    <property type="evidence" value="ECO:0007669"/>
    <property type="project" value="UniProtKB-KW"/>
</dbReference>
<evidence type="ECO:0000256" key="5">
    <source>
        <dbReference type="ARBA" id="ARBA00022692"/>
    </source>
</evidence>
<keyword evidence="9 13" id="KW-0472">Membrane</keyword>
<keyword evidence="10 12" id="KW-0739">Sodium transport</keyword>
<keyword evidence="7" id="KW-0915">Sodium</keyword>
<dbReference type="Proteomes" id="UP001566132">
    <property type="component" value="Unassembled WGS sequence"/>
</dbReference>
<keyword evidence="8 12" id="KW-0406">Ion transport</keyword>
<dbReference type="EMBL" id="JBDJPC010000003">
    <property type="protein sequence ID" value="KAL1508957.1"/>
    <property type="molecule type" value="Genomic_DNA"/>
</dbReference>
<evidence type="ECO:0000256" key="3">
    <source>
        <dbReference type="ARBA" id="ARBA00022448"/>
    </source>
</evidence>
<evidence type="ECO:0000256" key="1">
    <source>
        <dbReference type="ARBA" id="ARBA00004141"/>
    </source>
</evidence>
<comment type="caution">
    <text evidence="14">The sequence shown here is derived from an EMBL/GenBank/DDBJ whole genome shotgun (WGS) entry which is preliminary data.</text>
</comment>
<dbReference type="AlphaFoldDB" id="A0ABD1F1N6"/>
<evidence type="ECO:0000256" key="10">
    <source>
        <dbReference type="ARBA" id="ARBA00023201"/>
    </source>
</evidence>